<dbReference type="PANTHER" id="PTHR45093">
    <property type="entry name" value="TRANSCRIPTION ACTIVATOR MSS11"/>
    <property type="match status" value="1"/>
</dbReference>
<evidence type="ECO:0000256" key="3">
    <source>
        <dbReference type="SAM" id="MobiDB-lite"/>
    </source>
</evidence>
<organism evidence="4 5">
    <name type="scientific">Vitis vinifera</name>
    <name type="common">Grape</name>
    <dbReference type="NCBI Taxonomy" id="29760"/>
    <lineage>
        <taxon>Eukaryota</taxon>
        <taxon>Viridiplantae</taxon>
        <taxon>Streptophyta</taxon>
        <taxon>Embryophyta</taxon>
        <taxon>Tracheophyta</taxon>
        <taxon>Spermatophyta</taxon>
        <taxon>Magnoliopsida</taxon>
        <taxon>eudicotyledons</taxon>
        <taxon>Gunneridae</taxon>
        <taxon>Pentapetalae</taxon>
        <taxon>rosids</taxon>
        <taxon>Vitales</taxon>
        <taxon>Vitaceae</taxon>
        <taxon>Viteae</taxon>
        <taxon>Vitis</taxon>
    </lineage>
</organism>
<evidence type="ECO:0000256" key="1">
    <source>
        <dbReference type="ARBA" id="ARBA00004123"/>
    </source>
</evidence>
<dbReference type="EMBL" id="FN596260">
    <property type="protein sequence ID" value="CBI35344.3"/>
    <property type="molecule type" value="Genomic_DNA"/>
</dbReference>
<keyword evidence="5" id="KW-1185">Reference proteome</keyword>
<evidence type="ECO:0000313" key="5">
    <source>
        <dbReference type="Proteomes" id="UP000009183"/>
    </source>
</evidence>
<comment type="subcellular location">
    <subcellularLocation>
        <location evidence="1">Nucleus</location>
    </subcellularLocation>
</comment>
<protein>
    <submittedName>
        <fullName evidence="4">Uncharacterized protein</fullName>
    </submittedName>
</protein>
<dbReference type="AlphaFoldDB" id="D7TXW9"/>
<accession>D7TXW9</accession>
<feature type="region of interest" description="Disordered" evidence="3">
    <location>
        <begin position="166"/>
        <end position="186"/>
    </location>
</feature>
<dbReference type="Gene3D" id="3.40.50.11980">
    <property type="match status" value="1"/>
</dbReference>
<evidence type="ECO:0000313" key="4">
    <source>
        <dbReference type="EMBL" id="CBI35344.3"/>
    </source>
</evidence>
<proteinExistence type="predicted"/>
<dbReference type="PANTHER" id="PTHR45093:SF2">
    <property type="entry name" value="LISH DOMAIN-CONTAINING PROTEIN"/>
    <property type="match status" value="1"/>
</dbReference>
<sequence>MARNGETGIKDGCQTELIPQSYKCIFKRLIMTDDEMRDHIFQLLGNDFFPNGKKGIKNKRKDTGISRLHQNKILKGKEHGYVLHELTHSWQGTKLFSQTQSSKPRSRDGTQLLNGSNNELVGNDALVRQNPANANTLVTKMYEEILKLPLQRDPLDDASMKRFGESVNQPLDSDHASLLKSAAVDG</sequence>
<dbReference type="PaxDb" id="29760-VIT_10s0071g01090.t01"/>
<dbReference type="STRING" id="29760.D7TXW9"/>
<dbReference type="Proteomes" id="UP000009183">
    <property type="component" value="Chromosome 10"/>
</dbReference>
<dbReference type="eggNOG" id="KOG0266">
    <property type="taxonomic scope" value="Eukaryota"/>
</dbReference>
<name>D7TXW9_VITVI</name>
<dbReference type="OrthoDB" id="1934608at2759"/>
<dbReference type="HOGENOM" id="CLU_1456933_0_0_1"/>
<keyword evidence="2" id="KW-0539">Nucleus</keyword>
<reference evidence="5" key="1">
    <citation type="journal article" date="2007" name="Nature">
        <title>The grapevine genome sequence suggests ancestral hexaploidization in major angiosperm phyla.</title>
        <authorList>
            <consortium name="The French-Italian Public Consortium for Grapevine Genome Characterization."/>
            <person name="Jaillon O."/>
            <person name="Aury J.-M."/>
            <person name="Noel B."/>
            <person name="Policriti A."/>
            <person name="Clepet C."/>
            <person name="Casagrande A."/>
            <person name="Choisne N."/>
            <person name="Aubourg S."/>
            <person name="Vitulo N."/>
            <person name="Jubin C."/>
            <person name="Vezzi A."/>
            <person name="Legeai F."/>
            <person name="Hugueney P."/>
            <person name="Dasilva C."/>
            <person name="Horner D."/>
            <person name="Mica E."/>
            <person name="Jublot D."/>
            <person name="Poulain J."/>
            <person name="Bruyere C."/>
            <person name="Billault A."/>
            <person name="Segurens B."/>
            <person name="Gouyvenoux M."/>
            <person name="Ugarte E."/>
            <person name="Cattonaro F."/>
            <person name="Anthouard V."/>
            <person name="Vico V."/>
            <person name="Del Fabbro C."/>
            <person name="Alaux M."/>
            <person name="Di Gaspero G."/>
            <person name="Dumas V."/>
            <person name="Felice N."/>
            <person name="Paillard S."/>
            <person name="Juman I."/>
            <person name="Moroldo M."/>
            <person name="Scalabrin S."/>
            <person name="Canaguier A."/>
            <person name="Le Clainche I."/>
            <person name="Malacrida G."/>
            <person name="Durand E."/>
            <person name="Pesole G."/>
            <person name="Laucou V."/>
            <person name="Chatelet P."/>
            <person name="Merdinoglu D."/>
            <person name="Delledonne M."/>
            <person name="Pezzotti M."/>
            <person name="Lecharny A."/>
            <person name="Scarpelli C."/>
            <person name="Artiguenave F."/>
            <person name="Pe M.E."/>
            <person name="Valle G."/>
            <person name="Morgante M."/>
            <person name="Caboche M."/>
            <person name="Adam-Blondon A.-F."/>
            <person name="Weissenbach J."/>
            <person name="Quetier F."/>
            <person name="Wincker P."/>
        </authorList>
    </citation>
    <scope>NUCLEOTIDE SEQUENCE [LARGE SCALE GENOMIC DNA]</scope>
    <source>
        <strain evidence="5">cv. Pinot noir / PN40024</strain>
    </source>
</reference>
<dbReference type="GO" id="GO:0005634">
    <property type="term" value="C:nucleus"/>
    <property type="evidence" value="ECO:0007669"/>
    <property type="project" value="UniProtKB-SubCell"/>
</dbReference>
<dbReference type="InParanoid" id="D7TXW9"/>
<evidence type="ECO:0000256" key="2">
    <source>
        <dbReference type="ARBA" id="ARBA00023242"/>
    </source>
</evidence>
<gene>
    <name evidence="4" type="ordered locus">VIT_10s0071g01090</name>
</gene>